<keyword evidence="4" id="KW-1003">Cell membrane</keyword>
<evidence type="ECO:0000256" key="2">
    <source>
        <dbReference type="ARBA" id="ARBA00004651"/>
    </source>
</evidence>
<evidence type="ECO:0000313" key="17">
    <source>
        <dbReference type="Proteomes" id="UP000619376"/>
    </source>
</evidence>
<evidence type="ECO:0000256" key="9">
    <source>
        <dbReference type="ARBA" id="ARBA00022777"/>
    </source>
</evidence>
<dbReference type="PANTHER" id="PTHR45436:SF5">
    <property type="entry name" value="SENSOR HISTIDINE KINASE TRCS"/>
    <property type="match status" value="1"/>
</dbReference>
<evidence type="ECO:0000256" key="13">
    <source>
        <dbReference type="ARBA" id="ARBA00023136"/>
    </source>
</evidence>
<evidence type="ECO:0000256" key="1">
    <source>
        <dbReference type="ARBA" id="ARBA00000085"/>
    </source>
</evidence>
<keyword evidence="7 14" id="KW-0812">Transmembrane</keyword>
<dbReference type="InterPro" id="IPR016120">
    <property type="entry name" value="Sig_transdc_His_kin_SpoOB"/>
</dbReference>
<proteinExistence type="predicted"/>
<reference evidence="17" key="1">
    <citation type="journal article" date="2019" name="Int. J. Syst. Evol. Microbiol.">
        <title>The Global Catalogue of Microorganisms (GCM) 10K type strain sequencing project: providing services to taxonomists for standard genome sequencing and annotation.</title>
        <authorList>
            <consortium name="The Broad Institute Genomics Platform"/>
            <consortium name="The Broad Institute Genome Sequencing Center for Infectious Disease"/>
            <person name="Wu L."/>
            <person name="Ma J."/>
        </authorList>
    </citation>
    <scope>NUCLEOTIDE SEQUENCE [LARGE SCALE GENOMIC DNA]</scope>
    <source>
        <strain evidence="17">CGMCC 1.18437</strain>
    </source>
</reference>
<keyword evidence="5" id="KW-0597">Phosphoprotein</keyword>
<feature type="transmembrane region" description="Helical" evidence="14">
    <location>
        <begin position="60"/>
        <end position="79"/>
    </location>
</feature>
<dbReference type="SUPFAM" id="SSF103190">
    <property type="entry name" value="Sensory domain-like"/>
    <property type="match status" value="1"/>
</dbReference>
<keyword evidence="17" id="KW-1185">Reference proteome</keyword>
<dbReference type="PANTHER" id="PTHR45436">
    <property type="entry name" value="SENSOR HISTIDINE KINASE YKOH"/>
    <property type="match status" value="1"/>
</dbReference>
<comment type="catalytic activity">
    <reaction evidence="1">
        <text>ATP + protein L-histidine = ADP + protein N-phospho-L-histidine.</text>
        <dbReference type="EC" id="2.7.13.3"/>
    </reaction>
</comment>
<evidence type="ECO:0000256" key="4">
    <source>
        <dbReference type="ARBA" id="ARBA00022475"/>
    </source>
</evidence>
<keyword evidence="8" id="KW-0547">Nucleotide-binding</keyword>
<comment type="caution">
    <text evidence="16">The sequence shown here is derived from an EMBL/GenBank/DDBJ whole genome shotgun (WGS) entry which is preliminary data.</text>
</comment>
<name>A0ABQ3JKL3_9DEIO</name>
<evidence type="ECO:0000256" key="12">
    <source>
        <dbReference type="ARBA" id="ARBA00023012"/>
    </source>
</evidence>
<keyword evidence="13 14" id="KW-0472">Membrane</keyword>
<evidence type="ECO:0000256" key="8">
    <source>
        <dbReference type="ARBA" id="ARBA00022741"/>
    </source>
</evidence>
<feature type="transmembrane region" description="Helical" evidence="14">
    <location>
        <begin position="219"/>
        <end position="242"/>
    </location>
</feature>
<gene>
    <name evidence="16" type="ORF">GCM10017781_15930</name>
</gene>
<dbReference type="InterPro" id="IPR036890">
    <property type="entry name" value="HATPase_C_sf"/>
</dbReference>
<accession>A0ABQ3JKL3</accession>
<dbReference type="SUPFAM" id="SSF55890">
    <property type="entry name" value="Sporulation response regulatory protein Spo0B"/>
    <property type="match status" value="1"/>
</dbReference>
<dbReference type="InterPro" id="IPR004358">
    <property type="entry name" value="Sig_transdc_His_kin-like_C"/>
</dbReference>
<keyword evidence="10" id="KW-0067">ATP-binding</keyword>
<keyword evidence="12" id="KW-0902">Two-component regulatory system</keyword>
<dbReference type="Pfam" id="PF14689">
    <property type="entry name" value="SPOB_a"/>
    <property type="match status" value="1"/>
</dbReference>
<evidence type="ECO:0000256" key="6">
    <source>
        <dbReference type="ARBA" id="ARBA00022679"/>
    </source>
</evidence>
<comment type="subcellular location">
    <subcellularLocation>
        <location evidence="2">Cell membrane</location>
        <topology evidence="2">Multi-pass membrane protein</topology>
    </subcellularLocation>
</comment>
<keyword evidence="9" id="KW-0418">Kinase</keyword>
<evidence type="ECO:0000313" key="16">
    <source>
        <dbReference type="EMBL" id="GHF40125.1"/>
    </source>
</evidence>
<dbReference type="Pfam" id="PF02518">
    <property type="entry name" value="HATPase_c"/>
    <property type="match status" value="1"/>
</dbReference>
<evidence type="ECO:0000256" key="3">
    <source>
        <dbReference type="ARBA" id="ARBA00012438"/>
    </source>
</evidence>
<dbReference type="InterPro" id="IPR003594">
    <property type="entry name" value="HATPase_dom"/>
</dbReference>
<dbReference type="InterPro" id="IPR029151">
    <property type="entry name" value="Sensor-like_sf"/>
</dbReference>
<dbReference type="EMBL" id="BNAJ01000003">
    <property type="protein sequence ID" value="GHF40125.1"/>
    <property type="molecule type" value="Genomic_DNA"/>
</dbReference>
<sequence length="567" mass="60176">MRRVNTTRRAAVCDTALTMGVQRISSRAGRPGGSVDRLGPLAREVALPHTPRLLRVRSRLFLTTLGAFLLLAVPLLGLVSQGVYSGIHRSFAERSLRESRLVAVLPPVVAALEGDAAQRAALNPLMNTYRELLGADYVVVTDRTTARLTHPTPSRIGERMAGGDFTAFLRGQSVTETVEGTLGRSVRSKVPVVSGQGRVLGLASVGFLLPRLRDVYRDVLWAALPWYLGALALALGLSLLLARRAQREMLDLEPEQIAGGLLHYRTVMNALEEGVLVVRGGLVYVMNPQARALLGVPAQELPVPLDTLLPGGVPDAGVAVPLDVRGRPLLAGVQDTGDGAQVLTLRDLARVRALADELTQSQRYAELLRAQTHEFTNRLHTLAGLLHLGETREALALIHTQAERHTAHADAVRGLRHVRLAALLLGKFDRASELGVALSVDPLSALPAELPPGTLDLLELAAGNLIENALEAAAGHPDAQVHVLIAADPEGVVVEVRDTGAGVPADLAATLTQRGVSSKGPGRGVGLALVQARADAVGATLTHDRVTDSRGRPWTRFTLDVPAGAGT</sequence>
<evidence type="ECO:0000256" key="11">
    <source>
        <dbReference type="ARBA" id="ARBA00022989"/>
    </source>
</evidence>
<dbReference type="Gene3D" id="1.10.287.130">
    <property type="match status" value="1"/>
</dbReference>
<feature type="domain" description="Histidine kinase" evidence="15">
    <location>
        <begin position="370"/>
        <end position="565"/>
    </location>
</feature>
<dbReference type="Proteomes" id="UP000619376">
    <property type="component" value="Unassembled WGS sequence"/>
</dbReference>
<dbReference type="Pfam" id="PF17203">
    <property type="entry name" value="sCache_3_2"/>
    <property type="match status" value="1"/>
</dbReference>
<evidence type="ECO:0000256" key="5">
    <source>
        <dbReference type="ARBA" id="ARBA00022553"/>
    </source>
</evidence>
<dbReference type="Gene3D" id="3.30.450.20">
    <property type="entry name" value="PAS domain"/>
    <property type="match status" value="1"/>
</dbReference>
<dbReference type="InterPro" id="IPR033463">
    <property type="entry name" value="sCache_3"/>
</dbReference>
<dbReference type="SMART" id="SM00387">
    <property type="entry name" value="HATPase_c"/>
    <property type="match status" value="1"/>
</dbReference>
<evidence type="ECO:0000259" key="15">
    <source>
        <dbReference type="PROSITE" id="PS50109"/>
    </source>
</evidence>
<dbReference type="SUPFAM" id="SSF55874">
    <property type="entry name" value="ATPase domain of HSP90 chaperone/DNA topoisomerase II/histidine kinase"/>
    <property type="match status" value="1"/>
</dbReference>
<keyword evidence="11 14" id="KW-1133">Transmembrane helix</keyword>
<evidence type="ECO:0000256" key="14">
    <source>
        <dbReference type="SAM" id="Phobius"/>
    </source>
</evidence>
<evidence type="ECO:0000256" key="7">
    <source>
        <dbReference type="ARBA" id="ARBA00022692"/>
    </source>
</evidence>
<dbReference type="PRINTS" id="PR00344">
    <property type="entry name" value="BCTRLSENSOR"/>
</dbReference>
<evidence type="ECO:0000256" key="10">
    <source>
        <dbReference type="ARBA" id="ARBA00022840"/>
    </source>
</evidence>
<dbReference type="Gene3D" id="3.30.565.10">
    <property type="entry name" value="Histidine kinase-like ATPase, C-terminal domain"/>
    <property type="match status" value="1"/>
</dbReference>
<protein>
    <recommendedName>
        <fullName evidence="3">histidine kinase</fullName>
        <ecNumber evidence="3">2.7.13.3</ecNumber>
    </recommendedName>
</protein>
<dbReference type="EC" id="2.7.13.3" evidence="3"/>
<dbReference type="InterPro" id="IPR039506">
    <property type="entry name" value="SPOB_a"/>
</dbReference>
<dbReference type="InterPro" id="IPR050428">
    <property type="entry name" value="TCS_sensor_his_kinase"/>
</dbReference>
<keyword evidence="6" id="KW-0808">Transferase</keyword>
<dbReference type="InterPro" id="IPR005467">
    <property type="entry name" value="His_kinase_dom"/>
</dbReference>
<dbReference type="PROSITE" id="PS50109">
    <property type="entry name" value="HIS_KIN"/>
    <property type="match status" value="1"/>
</dbReference>
<organism evidence="16 17">
    <name type="scientific">Deinococcus metalli</name>
    <dbReference type="NCBI Taxonomy" id="1141878"/>
    <lineage>
        <taxon>Bacteria</taxon>
        <taxon>Thermotogati</taxon>
        <taxon>Deinococcota</taxon>
        <taxon>Deinococci</taxon>
        <taxon>Deinococcales</taxon>
        <taxon>Deinococcaceae</taxon>
        <taxon>Deinococcus</taxon>
    </lineage>
</organism>